<protein>
    <recommendedName>
        <fullName evidence="2">YobI-like P-loop NTPase domain-containing protein</fullName>
    </recommendedName>
</protein>
<dbReference type="eggNOG" id="COG1484">
    <property type="taxonomic scope" value="Bacteria"/>
</dbReference>
<keyword evidence="1" id="KW-0175">Coiled coil</keyword>
<evidence type="ECO:0000256" key="1">
    <source>
        <dbReference type="SAM" id="Coils"/>
    </source>
</evidence>
<gene>
    <name evidence="3" type="ORF">PCA10_27490</name>
</gene>
<dbReference type="HOGENOM" id="CLU_005044_0_0_6"/>
<evidence type="ECO:0000313" key="4">
    <source>
        <dbReference type="Proteomes" id="UP000015503"/>
    </source>
</evidence>
<dbReference type="RefSeq" id="WP_016492673.1">
    <property type="nucleotide sequence ID" value="NC_021499.1"/>
</dbReference>
<feature type="domain" description="YobI-like P-loop NTPase" evidence="2">
    <location>
        <begin position="54"/>
        <end position="447"/>
    </location>
</feature>
<dbReference type="Proteomes" id="UP000015503">
    <property type="component" value="Chromosome"/>
</dbReference>
<dbReference type="PATRIC" id="fig|1245471.3.peg.2784"/>
<dbReference type="Pfam" id="PF20693">
    <property type="entry name" value="YobI-ATPase"/>
    <property type="match status" value="1"/>
</dbReference>
<dbReference type="KEGG" id="pre:PCA10_27490"/>
<reference evidence="3 4" key="1">
    <citation type="journal article" date="2013" name="Genome Announc.">
        <title>Complete Genome Sequence of the Carbazole Degrader Pseudomonas resinovorans Strain CA10 (NBRC 106553).</title>
        <authorList>
            <person name="Shintani M."/>
            <person name="Hosoyama A."/>
            <person name="Ohji S."/>
            <person name="Tsuchikane K."/>
            <person name="Takarada H."/>
            <person name="Yamazoe A."/>
            <person name="Fujita N."/>
            <person name="Nojiri H."/>
        </authorList>
    </citation>
    <scope>NUCLEOTIDE SEQUENCE [LARGE SCALE GENOMIC DNA]</scope>
    <source>
        <strain evidence="3 4">NBRC 106553</strain>
    </source>
</reference>
<accession>S6AVJ5</accession>
<organism evidence="3 4">
    <name type="scientific">Metapseudomonas resinovorans NBRC 106553</name>
    <dbReference type="NCBI Taxonomy" id="1245471"/>
    <lineage>
        <taxon>Bacteria</taxon>
        <taxon>Pseudomonadati</taxon>
        <taxon>Pseudomonadota</taxon>
        <taxon>Gammaproteobacteria</taxon>
        <taxon>Pseudomonadales</taxon>
        <taxon>Pseudomonadaceae</taxon>
        <taxon>Metapseudomonas</taxon>
    </lineage>
</organism>
<evidence type="ECO:0000259" key="2">
    <source>
        <dbReference type="Pfam" id="PF20693"/>
    </source>
</evidence>
<dbReference type="EMBL" id="AP013068">
    <property type="protein sequence ID" value="BAN48481.1"/>
    <property type="molecule type" value="Genomic_DNA"/>
</dbReference>
<evidence type="ECO:0000313" key="3">
    <source>
        <dbReference type="EMBL" id="BAN48481.1"/>
    </source>
</evidence>
<dbReference type="STRING" id="1245471.PCA10_27490"/>
<dbReference type="InterPro" id="IPR048428">
    <property type="entry name" value="YobI-NTPase"/>
</dbReference>
<dbReference type="AlphaFoldDB" id="S6AVJ5"/>
<keyword evidence="4" id="KW-1185">Reference proteome</keyword>
<dbReference type="OrthoDB" id="1701659at2"/>
<feature type="coiled-coil region" evidence="1">
    <location>
        <begin position="570"/>
        <end position="597"/>
    </location>
</feature>
<name>S6AVJ5_METRE</name>
<proteinExistence type="predicted"/>
<sequence length="1264" mass="141088">MFERIARGASRCWWALVAGGRAARRSFEAWRSDDDRFFEPLTPVFVEDDRAARYERELLRALHNEEVLNIAITGGYGAGKSSVLKTFFEHHRGFKHTFVSLATFTKAKAPTTAQKPSDESAGTPIPGAAAIVAASSDGTASADLINRIEETIVQQLLYAVQAKQLPKTRLKRISHASTLRVCWRTLCVAVIGICALRLGAPKLQTLSTVAKDWALNGLMWVPEPIALGVVVAGGVWALYSGLKLLSLFSIDGLTLKGGKLEATHHGSVLHKNIDEIIYCFERSDIDVVVIEDLDRFDIQEIFFRLREINFIIRQSPQVKRPIHFIYALRDEMFTVTDKTKFFDLIIPIIPVVNSENSREKLIELLRKRHVGGQPLNLDLTPKLIETVGYHIDEMRLIKNIVNEFDIYANILANDGLVLDPNKLFAMVALRNLHPEVYSDLLKRRGVVFQAIEGYPAWTKSEVQRHQLAIAALKKRRATREAEVATDLASLRACVWFELIRRGGLRSANALYSEDQTAFSLLEFVEEESFDQVVNLRNVYPTQYSRSFGNPRGEAQSPKAVLKDLSYAERVAGLEVSIDDIDEEISGLQRKITKLKTMPFREACNDGYGDSLSPQLKGYELITFLLHRGYLDTDYTDYLGYFYEGSLTQSDKKLTMALARGEMLDVGTPIRNPERVVSKLDLDSVDKGKGLLVHLMAELVRPRQDDAEAREEKLSVILKSSHHHMGRLSEAVELLPEEDRSAFIKALFRNDSNLINQLLSYDKANLAREDLVVIVLDSLSADQVEQLQGRRGTLLKVINDLREVSKLVPGLASGQLGWAWLKEKPAQFCNVSDATTAEDLKALVEWGCISPTMPMLRLLCSTLEPYTEVGTVSHHRLGQLGLVGFDGLVEKSPSKYVGELLGQMGILDETEASLLAVLALLQDEDDLRLAMFERTTCMLTELDKLPSLLWLPALQSERLSNAGNAAWTFFDGVVIAPNSDTKSSDNPARPDLGSTAIPIFVEFLTRNASTLANELWGVEGEEELQTFLIQNEQVSNDTLKTLFSSIVLAPSVLVKGAVPMARWVSFSNAAFVPFSSEIRELIAQYDPSVEARYIAHHWRKARDILSLSALPVRLVTCLSRSGVASLADTMTMWQGITAEMFSTWEGSVEELANACVRANKEQATFPSSYLPVIMHCLSDTSVSTRKRTEMIIQALQMNCSWADVAKVLPLLGEEHGALVVKKRAHLPTSEDDRKLVEALKRRGFVGAVRFEAKRTVVFSKRNQIA</sequence>